<accession>A0ABY0IPI9</accession>
<evidence type="ECO:0000256" key="1">
    <source>
        <dbReference type="SAM" id="Phobius"/>
    </source>
</evidence>
<dbReference type="RefSeq" id="WP_130459542.1">
    <property type="nucleotide sequence ID" value="NZ_SHKM01000002.1"/>
</dbReference>
<sequence length="111" mass="12142">MGMLHRLPGSRREASGFEWTLLRKLPRIALIGTLLPALAALAMRLVPLEGSLAQVEKQLQTADILAISVVVLHWTLVFTLAIACIIVVLMKGHGYVADAYELNDAEQPARD</sequence>
<keyword evidence="3" id="KW-1185">Reference proteome</keyword>
<dbReference type="EMBL" id="SHKM01000002">
    <property type="protein sequence ID" value="RZT76293.1"/>
    <property type="molecule type" value="Genomic_DNA"/>
</dbReference>
<evidence type="ECO:0000313" key="3">
    <source>
        <dbReference type="Proteomes" id="UP000292136"/>
    </source>
</evidence>
<protein>
    <submittedName>
        <fullName evidence="2">Uncharacterized protein</fullName>
    </submittedName>
</protein>
<keyword evidence="1" id="KW-0472">Membrane</keyword>
<reference evidence="2 3" key="1">
    <citation type="submission" date="2019-02" db="EMBL/GenBank/DDBJ databases">
        <title>Genomic Encyclopedia of Type Strains, Phase IV (KMG-IV): sequencing the most valuable type-strain genomes for metagenomic binning, comparative biology and taxonomic classification.</title>
        <authorList>
            <person name="Goeker M."/>
        </authorList>
    </citation>
    <scope>NUCLEOTIDE SEQUENCE [LARGE SCALE GENOMIC DNA]</scope>
    <source>
        <strain evidence="2 3">DSM 21223</strain>
    </source>
</reference>
<proteinExistence type="predicted"/>
<feature type="transmembrane region" description="Helical" evidence="1">
    <location>
        <begin position="66"/>
        <end position="90"/>
    </location>
</feature>
<keyword evidence="1" id="KW-1133">Transmembrane helix</keyword>
<evidence type="ECO:0000313" key="2">
    <source>
        <dbReference type="EMBL" id="RZT76293.1"/>
    </source>
</evidence>
<feature type="transmembrane region" description="Helical" evidence="1">
    <location>
        <begin position="28"/>
        <end position="46"/>
    </location>
</feature>
<comment type="caution">
    <text evidence="2">The sequence shown here is derived from an EMBL/GenBank/DDBJ whole genome shotgun (WGS) entry which is preliminary data.</text>
</comment>
<gene>
    <name evidence="2" type="ORF">EV678_2168</name>
</gene>
<organism evidence="2 3">
    <name type="scientific">Azospira oryzae</name>
    <dbReference type="NCBI Taxonomy" id="146939"/>
    <lineage>
        <taxon>Bacteria</taxon>
        <taxon>Pseudomonadati</taxon>
        <taxon>Pseudomonadota</taxon>
        <taxon>Betaproteobacteria</taxon>
        <taxon>Rhodocyclales</taxon>
        <taxon>Rhodocyclaceae</taxon>
        <taxon>Azospira</taxon>
    </lineage>
</organism>
<name>A0ABY0IPI9_9RHOO</name>
<dbReference type="Proteomes" id="UP000292136">
    <property type="component" value="Unassembled WGS sequence"/>
</dbReference>
<keyword evidence="1" id="KW-0812">Transmembrane</keyword>